<name>A0A921IVG2_9ACTN</name>
<dbReference type="Proteomes" id="UP000753256">
    <property type="component" value="Unassembled WGS sequence"/>
</dbReference>
<evidence type="ECO:0000256" key="1">
    <source>
        <dbReference type="ARBA" id="ARBA00004651"/>
    </source>
</evidence>
<reference evidence="7" key="1">
    <citation type="journal article" date="2021" name="PeerJ">
        <title>Extensive microbial diversity within the chicken gut microbiome revealed by metagenomics and culture.</title>
        <authorList>
            <person name="Gilroy R."/>
            <person name="Ravi A."/>
            <person name="Getino M."/>
            <person name="Pursley I."/>
            <person name="Horton D.L."/>
            <person name="Alikhan N.F."/>
            <person name="Baker D."/>
            <person name="Gharbi K."/>
            <person name="Hall N."/>
            <person name="Watson M."/>
            <person name="Adriaenssens E.M."/>
            <person name="Foster-Nyarko E."/>
            <person name="Jarju S."/>
            <person name="Secka A."/>
            <person name="Antonio M."/>
            <person name="Oren A."/>
            <person name="Chaudhuri R.R."/>
            <person name="La Ragione R."/>
            <person name="Hildebrand F."/>
            <person name="Pallen M.J."/>
        </authorList>
    </citation>
    <scope>NUCLEOTIDE SEQUENCE</scope>
    <source>
        <strain evidence="7">ChiHjej13B12-9602</strain>
    </source>
</reference>
<reference evidence="7" key="2">
    <citation type="submission" date="2021-09" db="EMBL/GenBank/DDBJ databases">
        <authorList>
            <person name="Gilroy R."/>
        </authorList>
    </citation>
    <scope>NUCLEOTIDE SEQUENCE</scope>
    <source>
        <strain evidence="7">ChiHjej13B12-9602</strain>
    </source>
</reference>
<feature type="transmembrane region" description="Helical" evidence="6">
    <location>
        <begin position="42"/>
        <end position="62"/>
    </location>
</feature>
<keyword evidence="4 6" id="KW-1133">Transmembrane helix</keyword>
<comment type="caution">
    <text evidence="7">The sequence shown here is derived from an EMBL/GenBank/DDBJ whole genome shotgun (WGS) entry which is preliminary data.</text>
</comment>
<dbReference type="RefSeq" id="WP_273190533.1">
    <property type="nucleotide sequence ID" value="NZ_DYUZ01000029.1"/>
</dbReference>
<protein>
    <recommendedName>
        <fullName evidence="9">Oligosaccharide flippase family protein</fullName>
    </recommendedName>
</protein>
<evidence type="ECO:0000256" key="3">
    <source>
        <dbReference type="ARBA" id="ARBA00022692"/>
    </source>
</evidence>
<evidence type="ECO:0000256" key="6">
    <source>
        <dbReference type="SAM" id="Phobius"/>
    </source>
</evidence>
<feature type="transmembrane region" description="Helical" evidence="6">
    <location>
        <begin position="298"/>
        <end position="323"/>
    </location>
</feature>
<feature type="transmembrane region" description="Helical" evidence="6">
    <location>
        <begin position="335"/>
        <end position="357"/>
    </location>
</feature>
<feature type="transmembrane region" description="Helical" evidence="6">
    <location>
        <begin position="83"/>
        <end position="104"/>
    </location>
</feature>
<dbReference type="EMBL" id="DYUZ01000029">
    <property type="protein sequence ID" value="HJG37645.1"/>
    <property type="molecule type" value="Genomic_DNA"/>
</dbReference>
<dbReference type="AlphaFoldDB" id="A0A921IVG2"/>
<feature type="transmembrane region" description="Helical" evidence="6">
    <location>
        <begin position="15"/>
        <end position="36"/>
    </location>
</feature>
<keyword evidence="5 6" id="KW-0472">Membrane</keyword>
<feature type="transmembrane region" description="Helical" evidence="6">
    <location>
        <begin position="393"/>
        <end position="413"/>
    </location>
</feature>
<evidence type="ECO:0000313" key="8">
    <source>
        <dbReference type="Proteomes" id="UP000753256"/>
    </source>
</evidence>
<evidence type="ECO:0008006" key="9">
    <source>
        <dbReference type="Google" id="ProtNLM"/>
    </source>
</evidence>
<feature type="transmembrane region" description="Helical" evidence="6">
    <location>
        <begin position="252"/>
        <end position="277"/>
    </location>
</feature>
<dbReference type="PANTHER" id="PTHR30250">
    <property type="entry name" value="PST FAMILY PREDICTED COLANIC ACID TRANSPORTER"/>
    <property type="match status" value="1"/>
</dbReference>
<feature type="transmembrane region" description="Helical" evidence="6">
    <location>
        <begin position="364"/>
        <end position="387"/>
    </location>
</feature>
<evidence type="ECO:0000256" key="2">
    <source>
        <dbReference type="ARBA" id="ARBA00022475"/>
    </source>
</evidence>
<keyword evidence="2" id="KW-1003">Cell membrane</keyword>
<feature type="transmembrane region" description="Helical" evidence="6">
    <location>
        <begin position="211"/>
        <end position="232"/>
    </location>
</feature>
<dbReference type="InterPro" id="IPR050833">
    <property type="entry name" value="Poly_Biosynth_Transport"/>
</dbReference>
<sequence length="423" mass="46414">MSVGTNEKPAGKAVFFWNTLGGFLSAFQSVAMLMVITRVGNVVDAGIFSIAYANANVFLNVGKFGVRNYHASDIKGRFSLATYFYARVFTTVVMVLLGAAYLFYSASQLHYAPTKSLVILLTLIFKATDSIEDVFIGDCQRRGKLDVGAKALSIRFATNILVFSVALVLTQDMVPSLVIATVYSLLYVLLEPFWMKSKRGLTSFGDASVSGVVKLLFECVPLFLATFLLLYIGNAPKYAIDAQLDDASQAYYGYISMPVLVINLLSSFIYNPFLPALTSAWTNGECSRFLRMFARQMVYIAAVTCMCVMGAFFIGAPVLGALYNADLERYVIDLLILLIGGGFMAVVSLFTLGITIMRRQTTLIWGYVAVSLTALVLSNSIVDLFGIRGASLLYLLLMFVLSLWFGAVFVLGARSRILSHRSR</sequence>
<comment type="subcellular location">
    <subcellularLocation>
        <location evidence="1">Cell membrane</location>
        <topology evidence="1">Multi-pass membrane protein</topology>
    </subcellularLocation>
</comment>
<evidence type="ECO:0000256" key="4">
    <source>
        <dbReference type="ARBA" id="ARBA00022989"/>
    </source>
</evidence>
<proteinExistence type="predicted"/>
<dbReference type="GO" id="GO:0005886">
    <property type="term" value="C:plasma membrane"/>
    <property type="evidence" value="ECO:0007669"/>
    <property type="project" value="UniProtKB-SubCell"/>
</dbReference>
<evidence type="ECO:0000256" key="5">
    <source>
        <dbReference type="ARBA" id="ARBA00023136"/>
    </source>
</evidence>
<feature type="transmembrane region" description="Helical" evidence="6">
    <location>
        <begin position="173"/>
        <end position="190"/>
    </location>
</feature>
<accession>A0A921IVG2</accession>
<dbReference type="PANTHER" id="PTHR30250:SF11">
    <property type="entry name" value="O-ANTIGEN TRANSPORTER-RELATED"/>
    <property type="match status" value="1"/>
</dbReference>
<gene>
    <name evidence="7" type="ORF">K8V70_07295</name>
</gene>
<keyword evidence="3 6" id="KW-0812">Transmembrane</keyword>
<evidence type="ECO:0000313" key="7">
    <source>
        <dbReference type="EMBL" id="HJG37645.1"/>
    </source>
</evidence>
<organism evidence="7 8">
    <name type="scientific">Enorma phocaeensis</name>
    <dbReference type="NCBI Taxonomy" id="1871019"/>
    <lineage>
        <taxon>Bacteria</taxon>
        <taxon>Bacillati</taxon>
        <taxon>Actinomycetota</taxon>
        <taxon>Coriobacteriia</taxon>
        <taxon>Coriobacteriales</taxon>
        <taxon>Coriobacteriaceae</taxon>
        <taxon>Enorma</taxon>
    </lineage>
</organism>